<proteinExistence type="predicted"/>
<accession>A0A8H3B6U0</accession>
<gene>
    <name evidence="1" type="ORF">RDB_LOCUS38732</name>
</gene>
<evidence type="ECO:0000313" key="1">
    <source>
        <dbReference type="EMBL" id="CAE6448523.1"/>
    </source>
</evidence>
<dbReference type="Proteomes" id="UP000663850">
    <property type="component" value="Unassembled WGS sequence"/>
</dbReference>
<protein>
    <recommendedName>
        <fullName evidence="3">F-box domain-containing protein</fullName>
    </recommendedName>
</protein>
<name>A0A8H3B6U0_9AGAM</name>
<sequence>MSTKIVIRFPTEILAIVTQYASIDTLPHLSLVSRKMYFITMPVLYASIPDLCMPRTIRCLLTLSTKPEVARLVRSFSVDSPCSYALRAFHSLLTRALSNMTGLHRLSIQSDIAISGVLSQMSCQLTELDCFIPPGDSYLISKFLSTQPAIEKLTINCSPDDLSTLDPEALPALRELAAPIHLLPTFLISRLPHIPRLPQLSQLCVFMLTPDLTQFLQLARALKAVKLPKSLKLIIKLLTTIDSTMIGVVSLGLAYVGSATLFPTFLGLEIDRGYIRQDELHNMFTFALPRFPNLKTLVVMSPPPTQNAYPRDFPTQPVPTFSDTISLLHSTLLSAFNIPIDMTFLLPLNLPILSAPQPEPGPTQDQPNLIPDALYDKSCHMKTLRAWHQIHPGLEWVVFPGAAYRLDKLGDE</sequence>
<reference evidence="1" key="1">
    <citation type="submission" date="2021-01" db="EMBL/GenBank/DDBJ databases">
        <authorList>
            <person name="Kaushik A."/>
        </authorList>
    </citation>
    <scope>NUCLEOTIDE SEQUENCE</scope>
    <source>
        <strain evidence="1">Type strain: AG8-Rh-89/</strain>
    </source>
</reference>
<organism evidence="1 2">
    <name type="scientific">Rhizoctonia solani</name>
    <dbReference type="NCBI Taxonomy" id="456999"/>
    <lineage>
        <taxon>Eukaryota</taxon>
        <taxon>Fungi</taxon>
        <taxon>Dikarya</taxon>
        <taxon>Basidiomycota</taxon>
        <taxon>Agaricomycotina</taxon>
        <taxon>Agaricomycetes</taxon>
        <taxon>Cantharellales</taxon>
        <taxon>Ceratobasidiaceae</taxon>
        <taxon>Rhizoctonia</taxon>
    </lineage>
</organism>
<dbReference type="AlphaFoldDB" id="A0A8H3B6U0"/>
<dbReference type="EMBL" id="CAJMWZ010002085">
    <property type="protein sequence ID" value="CAE6448523.1"/>
    <property type="molecule type" value="Genomic_DNA"/>
</dbReference>
<evidence type="ECO:0000313" key="2">
    <source>
        <dbReference type="Proteomes" id="UP000663850"/>
    </source>
</evidence>
<evidence type="ECO:0008006" key="3">
    <source>
        <dbReference type="Google" id="ProtNLM"/>
    </source>
</evidence>
<comment type="caution">
    <text evidence="1">The sequence shown here is derived from an EMBL/GenBank/DDBJ whole genome shotgun (WGS) entry which is preliminary data.</text>
</comment>